<accession>A0A521FKA2</accession>
<sequence length="41" mass="4609">MPTANVAIELVLQKSKQQFLAIICTFCDNGLKFSGLYFNKN</sequence>
<evidence type="ECO:0000313" key="2">
    <source>
        <dbReference type="Proteomes" id="UP000320300"/>
    </source>
</evidence>
<dbReference type="Proteomes" id="UP000320300">
    <property type="component" value="Unassembled WGS sequence"/>
</dbReference>
<reference evidence="1 2" key="1">
    <citation type="submission" date="2017-05" db="EMBL/GenBank/DDBJ databases">
        <authorList>
            <person name="Varghese N."/>
            <person name="Submissions S."/>
        </authorList>
    </citation>
    <scope>NUCLEOTIDE SEQUENCE [LARGE SCALE GENOMIC DNA]</scope>
    <source>
        <strain evidence="1 2">DSM 19036</strain>
    </source>
</reference>
<proteinExistence type="predicted"/>
<organism evidence="1 2">
    <name type="scientific">Pedobacter westerhofensis</name>
    <dbReference type="NCBI Taxonomy" id="425512"/>
    <lineage>
        <taxon>Bacteria</taxon>
        <taxon>Pseudomonadati</taxon>
        <taxon>Bacteroidota</taxon>
        <taxon>Sphingobacteriia</taxon>
        <taxon>Sphingobacteriales</taxon>
        <taxon>Sphingobacteriaceae</taxon>
        <taxon>Pedobacter</taxon>
    </lineage>
</organism>
<keyword evidence="2" id="KW-1185">Reference proteome</keyword>
<name>A0A521FKA2_9SPHI</name>
<gene>
    <name evidence="1" type="ORF">SAMN06265348_112225</name>
</gene>
<evidence type="ECO:0000313" key="1">
    <source>
        <dbReference type="EMBL" id="SMO95931.1"/>
    </source>
</evidence>
<dbReference type="EMBL" id="FXTN01000012">
    <property type="protein sequence ID" value="SMO95931.1"/>
    <property type="molecule type" value="Genomic_DNA"/>
</dbReference>
<dbReference type="AlphaFoldDB" id="A0A521FKA2"/>
<protein>
    <submittedName>
        <fullName evidence="1">Uncharacterized protein</fullName>
    </submittedName>
</protein>